<organism evidence="1 2">
    <name type="scientific">Patulibacter medicamentivorans</name>
    <dbReference type="NCBI Taxonomy" id="1097667"/>
    <lineage>
        <taxon>Bacteria</taxon>
        <taxon>Bacillati</taxon>
        <taxon>Actinomycetota</taxon>
        <taxon>Thermoleophilia</taxon>
        <taxon>Solirubrobacterales</taxon>
        <taxon>Patulibacteraceae</taxon>
        <taxon>Patulibacter</taxon>
    </lineage>
</organism>
<dbReference type="Proteomes" id="UP000005143">
    <property type="component" value="Unassembled WGS sequence"/>
</dbReference>
<keyword evidence="2" id="KW-1185">Reference proteome</keyword>
<dbReference type="EMBL" id="AGUD01000108">
    <property type="protein sequence ID" value="EHN11379.1"/>
    <property type="molecule type" value="Genomic_DNA"/>
</dbReference>
<dbReference type="AlphaFoldDB" id="H0E4K8"/>
<gene>
    <name evidence="1" type="ORF">PAI11_17390</name>
</gene>
<sequence length="135" mass="14034">MVLTAGLSVVGLTACGRIDPKDKPSGSRPPAQIMLSAAITDRGVDISPARVGGGPVRIVISNQTKRNLRTTLVGASGEDRRGTNAIAPGQVAAIQATLREGSTYRLRTAGANPVRPAVLRVGNQRKSSDDELLLP</sequence>
<evidence type="ECO:0000313" key="2">
    <source>
        <dbReference type="Proteomes" id="UP000005143"/>
    </source>
</evidence>
<accession>H0E4K8</accession>
<proteinExistence type="predicted"/>
<reference evidence="1 2" key="1">
    <citation type="journal article" date="2013" name="Biodegradation">
        <title>Quantitative proteomic analysis of ibuprofen-degrading Patulibacter sp. strain I11.</title>
        <authorList>
            <person name="Almeida B."/>
            <person name="Kjeldal H."/>
            <person name="Lolas I."/>
            <person name="Knudsen A.D."/>
            <person name="Carvalho G."/>
            <person name="Nielsen K.L."/>
            <person name="Barreto Crespo M.T."/>
            <person name="Stensballe A."/>
            <person name="Nielsen J.L."/>
        </authorList>
    </citation>
    <scope>NUCLEOTIDE SEQUENCE [LARGE SCALE GENOMIC DNA]</scope>
    <source>
        <strain evidence="1 2">I11</strain>
    </source>
</reference>
<name>H0E4K8_9ACTN</name>
<protein>
    <submittedName>
        <fullName evidence="1">Uncharacterized protein</fullName>
    </submittedName>
</protein>
<comment type="caution">
    <text evidence="1">The sequence shown here is derived from an EMBL/GenBank/DDBJ whole genome shotgun (WGS) entry which is preliminary data.</text>
</comment>
<evidence type="ECO:0000313" key="1">
    <source>
        <dbReference type="EMBL" id="EHN11379.1"/>
    </source>
</evidence>